<evidence type="ECO:0000313" key="2">
    <source>
        <dbReference type="Proteomes" id="UP000799754"/>
    </source>
</evidence>
<reference evidence="1" key="1">
    <citation type="journal article" date="2020" name="Stud. Mycol.">
        <title>101 Dothideomycetes genomes: a test case for predicting lifestyles and emergence of pathogens.</title>
        <authorList>
            <person name="Haridas S."/>
            <person name="Albert R."/>
            <person name="Binder M."/>
            <person name="Bloem J."/>
            <person name="Labutti K."/>
            <person name="Salamov A."/>
            <person name="Andreopoulos B."/>
            <person name="Baker S."/>
            <person name="Barry K."/>
            <person name="Bills G."/>
            <person name="Bluhm B."/>
            <person name="Cannon C."/>
            <person name="Castanera R."/>
            <person name="Culley D."/>
            <person name="Daum C."/>
            <person name="Ezra D."/>
            <person name="Gonzalez J."/>
            <person name="Henrissat B."/>
            <person name="Kuo A."/>
            <person name="Liang C."/>
            <person name="Lipzen A."/>
            <person name="Lutzoni F."/>
            <person name="Magnuson J."/>
            <person name="Mondo S."/>
            <person name="Nolan M."/>
            <person name="Ohm R."/>
            <person name="Pangilinan J."/>
            <person name="Park H.-J."/>
            <person name="Ramirez L."/>
            <person name="Alfaro M."/>
            <person name="Sun H."/>
            <person name="Tritt A."/>
            <person name="Yoshinaga Y."/>
            <person name="Zwiers L.-H."/>
            <person name="Turgeon B."/>
            <person name="Goodwin S."/>
            <person name="Spatafora J."/>
            <person name="Crous P."/>
            <person name="Grigoriev I."/>
        </authorList>
    </citation>
    <scope>NUCLEOTIDE SEQUENCE</scope>
    <source>
        <strain evidence="1">CBS 525.71</strain>
    </source>
</reference>
<organism evidence="1 2">
    <name type="scientific">Macroventuria anomochaeta</name>
    <dbReference type="NCBI Taxonomy" id="301207"/>
    <lineage>
        <taxon>Eukaryota</taxon>
        <taxon>Fungi</taxon>
        <taxon>Dikarya</taxon>
        <taxon>Ascomycota</taxon>
        <taxon>Pezizomycotina</taxon>
        <taxon>Dothideomycetes</taxon>
        <taxon>Pleosporomycetidae</taxon>
        <taxon>Pleosporales</taxon>
        <taxon>Pleosporineae</taxon>
        <taxon>Didymellaceae</taxon>
        <taxon>Macroventuria</taxon>
    </lineage>
</organism>
<dbReference type="EMBL" id="MU006712">
    <property type="protein sequence ID" value="KAF2628638.1"/>
    <property type="molecule type" value="Genomic_DNA"/>
</dbReference>
<proteinExistence type="predicted"/>
<accession>A0ACB6S3N2</accession>
<protein>
    <submittedName>
        <fullName evidence="1">Uncharacterized protein</fullName>
    </submittedName>
</protein>
<keyword evidence="2" id="KW-1185">Reference proteome</keyword>
<dbReference type="Proteomes" id="UP000799754">
    <property type="component" value="Unassembled WGS sequence"/>
</dbReference>
<gene>
    <name evidence="1" type="ORF">BU25DRAFT_409672</name>
</gene>
<name>A0ACB6S3N2_9PLEO</name>
<evidence type="ECO:0000313" key="1">
    <source>
        <dbReference type="EMBL" id="KAF2628638.1"/>
    </source>
</evidence>
<sequence>MTAKQHAAPLNPKEDIVQVDIVYIAESAAASETVAVCIPCEKLSAHKPTKRLSVTT</sequence>
<comment type="caution">
    <text evidence="1">The sequence shown here is derived from an EMBL/GenBank/DDBJ whole genome shotgun (WGS) entry which is preliminary data.</text>
</comment>